<evidence type="ECO:0000313" key="12">
    <source>
        <dbReference type="EnsemblPlants" id="OBART11G09940.1"/>
    </source>
</evidence>
<evidence type="ECO:0000256" key="9">
    <source>
        <dbReference type="PROSITE-ProRule" id="PRU10141"/>
    </source>
</evidence>
<dbReference type="PROSITE" id="PS50011">
    <property type="entry name" value="PROTEIN_KINASE_DOM"/>
    <property type="match status" value="1"/>
</dbReference>
<dbReference type="Proteomes" id="UP000026960">
    <property type="component" value="Chromosome 11"/>
</dbReference>
<evidence type="ECO:0000259" key="11">
    <source>
        <dbReference type="PROSITE" id="PS50011"/>
    </source>
</evidence>
<dbReference type="AlphaFoldDB" id="A0A0D3HKN8"/>
<dbReference type="FunFam" id="1.10.510.10:FF:001023">
    <property type="entry name" value="Os07g0541700 protein"/>
    <property type="match status" value="1"/>
</dbReference>
<dbReference type="Gramene" id="OBART11G09940.1">
    <property type="protein sequence ID" value="OBART11G09940.1"/>
    <property type="gene ID" value="OBART11G09940"/>
</dbReference>
<dbReference type="InterPro" id="IPR008271">
    <property type="entry name" value="Ser/Thr_kinase_AS"/>
</dbReference>
<dbReference type="SMART" id="SM00220">
    <property type="entry name" value="S_TKc"/>
    <property type="match status" value="1"/>
</dbReference>
<evidence type="ECO:0000256" key="4">
    <source>
        <dbReference type="ARBA" id="ARBA00022741"/>
    </source>
</evidence>
<dbReference type="SUPFAM" id="SSF56112">
    <property type="entry name" value="Protein kinase-like (PK-like)"/>
    <property type="match status" value="1"/>
</dbReference>
<keyword evidence="2 10" id="KW-0723">Serine/threonine-protein kinase</keyword>
<keyword evidence="4 9" id="KW-0547">Nucleotide-binding</keyword>
<dbReference type="GO" id="GO:0005524">
    <property type="term" value="F:ATP binding"/>
    <property type="evidence" value="ECO:0007669"/>
    <property type="project" value="UniProtKB-UniRule"/>
</dbReference>
<evidence type="ECO:0000256" key="7">
    <source>
        <dbReference type="ARBA" id="ARBA00047899"/>
    </source>
</evidence>
<dbReference type="Gene3D" id="3.30.200.20">
    <property type="entry name" value="Phosphorylase Kinase, domain 1"/>
    <property type="match status" value="1"/>
</dbReference>
<keyword evidence="6 9" id="KW-0067">ATP-binding</keyword>
<dbReference type="InterPro" id="IPR000719">
    <property type="entry name" value="Prot_kinase_dom"/>
</dbReference>
<comment type="similarity">
    <text evidence="10">Belongs to the protein kinase superfamily.</text>
</comment>
<evidence type="ECO:0000256" key="6">
    <source>
        <dbReference type="ARBA" id="ARBA00022840"/>
    </source>
</evidence>
<comment type="catalytic activity">
    <reaction evidence="7">
        <text>L-threonyl-[protein] + ATP = O-phospho-L-threonyl-[protein] + ADP + H(+)</text>
        <dbReference type="Rhea" id="RHEA:46608"/>
        <dbReference type="Rhea" id="RHEA-COMP:11060"/>
        <dbReference type="Rhea" id="RHEA-COMP:11605"/>
        <dbReference type="ChEBI" id="CHEBI:15378"/>
        <dbReference type="ChEBI" id="CHEBI:30013"/>
        <dbReference type="ChEBI" id="CHEBI:30616"/>
        <dbReference type="ChEBI" id="CHEBI:61977"/>
        <dbReference type="ChEBI" id="CHEBI:456216"/>
        <dbReference type="EC" id="2.7.11.1"/>
    </reaction>
</comment>
<keyword evidence="13" id="KW-1185">Reference proteome</keyword>
<evidence type="ECO:0000256" key="5">
    <source>
        <dbReference type="ARBA" id="ARBA00022777"/>
    </source>
</evidence>
<feature type="domain" description="Protein kinase" evidence="11">
    <location>
        <begin position="1"/>
        <end position="238"/>
    </location>
</feature>
<dbReference type="PROSITE" id="PS00108">
    <property type="entry name" value="PROTEIN_KINASE_ST"/>
    <property type="match status" value="1"/>
</dbReference>
<feature type="binding site" evidence="9">
    <location>
        <position position="45"/>
    </location>
    <ligand>
        <name>ATP</name>
        <dbReference type="ChEBI" id="CHEBI:30616"/>
    </ligand>
</feature>
<dbReference type="PROSITE" id="PS00107">
    <property type="entry name" value="PROTEIN_KINASE_ATP"/>
    <property type="match status" value="1"/>
</dbReference>
<dbReference type="InterPro" id="IPR017441">
    <property type="entry name" value="Protein_kinase_ATP_BS"/>
</dbReference>
<evidence type="ECO:0000256" key="8">
    <source>
        <dbReference type="ARBA" id="ARBA00048679"/>
    </source>
</evidence>
<proteinExistence type="inferred from homology"/>
<dbReference type="PANTHER" id="PTHR45707">
    <property type="entry name" value="C2 CALCIUM/LIPID-BINDING PLANT PHOSPHORIBOSYLTRANSFERASE FAMILY PROTEIN"/>
    <property type="match status" value="1"/>
</dbReference>
<evidence type="ECO:0000256" key="2">
    <source>
        <dbReference type="ARBA" id="ARBA00022527"/>
    </source>
</evidence>
<accession>A0A0D3HKN8</accession>
<protein>
    <recommendedName>
        <fullName evidence="1">non-specific serine/threonine protein kinase</fullName>
        <ecNumber evidence="1">2.7.11.1</ecNumber>
    </recommendedName>
</protein>
<evidence type="ECO:0000256" key="3">
    <source>
        <dbReference type="ARBA" id="ARBA00022679"/>
    </source>
</evidence>
<dbReference type="EnsemblPlants" id="OBART11G09940.1">
    <property type="protein sequence ID" value="OBART11G09940.1"/>
    <property type="gene ID" value="OBART11G09940"/>
</dbReference>
<dbReference type="GO" id="GO:0004674">
    <property type="term" value="F:protein serine/threonine kinase activity"/>
    <property type="evidence" value="ECO:0007669"/>
    <property type="project" value="UniProtKB-KW"/>
</dbReference>
<organism evidence="12">
    <name type="scientific">Oryza barthii</name>
    <dbReference type="NCBI Taxonomy" id="65489"/>
    <lineage>
        <taxon>Eukaryota</taxon>
        <taxon>Viridiplantae</taxon>
        <taxon>Streptophyta</taxon>
        <taxon>Embryophyta</taxon>
        <taxon>Tracheophyta</taxon>
        <taxon>Spermatophyta</taxon>
        <taxon>Magnoliopsida</taxon>
        <taxon>Liliopsida</taxon>
        <taxon>Poales</taxon>
        <taxon>Poaceae</taxon>
        <taxon>BOP clade</taxon>
        <taxon>Oryzoideae</taxon>
        <taxon>Oryzeae</taxon>
        <taxon>Oryzinae</taxon>
        <taxon>Oryza</taxon>
    </lineage>
</organism>
<dbReference type="InterPro" id="IPR011009">
    <property type="entry name" value="Kinase-like_dom_sf"/>
</dbReference>
<evidence type="ECO:0000313" key="13">
    <source>
        <dbReference type="Proteomes" id="UP000026960"/>
    </source>
</evidence>
<dbReference type="EC" id="2.7.11.1" evidence="1"/>
<reference evidence="12" key="1">
    <citation type="journal article" date="2009" name="Rice">
        <title>De Novo Next Generation Sequencing of Plant Genomes.</title>
        <authorList>
            <person name="Rounsley S."/>
            <person name="Marri P.R."/>
            <person name="Yu Y."/>
            <person name="He R."/>
            <person name="Sisneros N."/>
            <person name="Goicoechea J.L."/>
            <person name="Lee S.J."/>
            <person name="Angelova A."/>
            <person name="Kudrna D."/>
            <person name="Luo M."/>
            <person name="Affourtit J."/>
            <person name="Desany B."/>
            <person name="Knight J."/>
            <person name="Niazi F."/>
            <person name="Egholm M."/>
            <person name="Wing R.A."/>
        </authorList>
    </citation>
    <scope>NUCLEOTIDE SEQUENCE [LARGE SCALE GENOMIC DNA]</scope>
    <source>
        <strain evidence="12">cv. IRGC 105608</strain>
    </source>
</reference>
<reference evidence="12" key="2">
    <citation type="submission" date="2015-03" db="UniProtKB">
        <authorList>
            <consortium name="EnsemblPlants"/>
        </authorList>
    </citation>
    <scope>IDENTIFICATION</scope>
</reference>
<sequence length="285" mass="31814">MARQMRLQQLKDITGNFSKEQELGRGGFGVVYKAILKNGVSVAVKRLEVNPGIQDKQFKNEINLVVLNGICKGLCYLHEECQRKPIIHLDLKPSNILLDDNLVPKIADFGLSRLFGEEQTRTCTTMVIGSIGYMAPEYYSEGEISSKSDVYSFGILILEILTGEKNQRSHVDPSGQRYISTVRNKWSRISKIMSQSSSLDADGCQQVVRCFKIGLNCVDLDPRRRPLASQIINMLPWECKKNEGMPSELVPKSSDGSCTSSAVTNHVSCMIPQSLNPNPRICSFH</sequence>
<dbReference type="Gene3D" id="1.10.510.10">
    <property type="entry name" value="Transferase(Phosphotransferase) domain 1"/>
    <property type="match status" value="1"/>
</dbReference>
<dbReference type="Pfam" id="PF00069">
    <property type="entry name" value="Pkinase"/>
    <property type="match status" value="1"/>
</dbReference>
<comment type="catalytic activity">
    <reaction evidence="8">
        <text>L-seryl-[protein] + ATP = O-phospho-L-seryl-[protein] + ADP + H(+)</text>
        <dbReference type="Rhea" id="RHEA:17989"/>
        <dbReference type="Rhea" id="RHEA-COMP:9863"/>
        <dbReference type="Rhea" id="RHEA-COMP:11604"/>
        <dbReference type="ChEBI" id="CHEBI:15378"/>
        <dbReference type="ChEBI" id="CHEBI:29999"/>
        <dbReference type="ChEBI" id="CHEBI:30616"/>
        <dbReference type="ChEBI" id="CHEBI:83421"/>
        <dbReference type="ChEBI" id="CHEBI:456216"/>
        <dbReference type="EC" id="2.7.11.1"/>
    </reaction>
</comment>
<evidence type="ECO:0000256" key="10">
    <source>
        <dbReference type="RuleBase" id="RU000304"/>
    </source>
</evidence>
<keyword evidence="3" id="KW-0808">Transferase</keyword>
<keyword evidence="5" id="KW-0418">Kinase</keyword>
<name>A0A0D3HKN8_9ORYZ</name>
<evidence type="ECO:0000256" key="1">
    <source>
        <dbReference type="ARBA" id="ARBA00012513"/>
    </source>
</evidence>